<comment type="caution">
    <text evidence="10">The sequence shown here is derived from an EMBL/GenBank/DDBJ whole genome shotgun (WGS) entry which is preliminary data.</text>
</comment>
<dbReference type="GO" id="GO:0005634">
    <property type="term" value="C:nucleus"/>
    <property type="evidence" value="ECO:0007669"/>
    <property type="project" value="UniProtKB-SubCell"/>
</dbReference>
<name>A0A9P4SDY3_9PEZI</name>
<evidence type="ECO:0000256" key="1">
    <source>
        <dbReference type="ARBA" id="ARBA00004123"/>
    </source>
</evidence>
<feature type="domain" description="Zn(2)-C6 fungal-type" evidence="9">
    <location>
        <begin position="107"/>
        <end position="141"/>
    </location>
</feature>
<organism evidence="10 11">
    <name type="scientific">Patellaria atrata CBS 101060</name>
    <dbReference type="NCBI Taxonomy" id="1346257"/>
    <lineage>
        <taxon>Eukaryota</taxon>
        <taxon>Fungi</taxon>
        <taxon>Dikarya</taxon>
        <taxon>Ascomycota</taxon>
        <taxon>Pezizomycotina</taxon>
        <taxon>Dothideomycetes</taxon>
        <taxon>Dothideomycetes incertae sedis</taxon>
        <taxon>Patellariales</taxon>
        <taxon>Patellariaceae</taxon>
        <taxon>Patellaria</taxon>
    </lineage>
</organism>
<dbReference type="GO" id="GO:0001216">
    <property type="term" value="F:DNA-binding transcription activator activity"/>
    <property type="evidence" value="ECO:0007669"/>
    <property type="project" value="UniProtKB-ARBA"/>
</dbReference>
<keyword evidence="6" id="KW-0804">Transcription</keyword>
<evidence type="ECO:0000256" key="5">
    <source>
        <dbReference type="ARBA" id="ARBA00023125"/>
    </source>
</evidence>
<keyword evidence="5" id="KW-0238">DNA-binding</keyword>
<feature type="compositionally biased region" description="Acidic residues" evidence="8">
    <location>
        <begin position="68"/>
        <end position="83"/>
    </location>
</feature>
<comment type="subcellular location">
    <subcellularLocation>
        <location evidence="1">Nucleus</location>
    </subcellularLocation>
</comment>
<dbReference type="Pfam" id="PF04082">
    <property type="entry name" value="Fungal_trans"/>
    <property type="match status" value="1"/>
</dbReference>
<dbReference type="GO" id="GO:0000981">
    <property type="term" value="F:DNA-binding transcription factor activity, RNA polymerase II-specific"/>
    <property type="evidence" value="ECO:0007669"/>
    <property type="project" value="InterPro"/>
</dbReference>
<evidence type="ECO:0000256" key="8">
    <source>
        <dbReference type="SAM" id="MobiDB-lite"/>
    </source>
</evidence>
<evidence type="ECO:0000259" key="9">
    <source>
        <dbReference type="PROSITE" id="PS50048"/>
    </source>
</evidence>
<keyword evidence="7" id="KW-0539">Nucleus</keyword>
<sequence length="868" mass="96408">MASNSHIDPRLQQPTHSVFGNVPAVTGESPGSASANSNATSRQPYYLPSTHAHQNAPASATTRVSEPEAMDEETPEDEQDNEHEPDAGQNGDTGQQPGQKEGKRPRACDACRSLKVKCDQEPTQPQVPCKRCAKAGRQCITTPPTRKRQKKADSRVAELEKKIDALTATLSAQRAGRTGDHGMYPPVEPSPHSASPYTHTSPSLSHSQSNHGSSRNDQNSPMEPPSRNDSFANKRRRLENERSYANEIRRNSPECRIGGPDSMPQFWHNLTEKRQLVFDHSDIGRKLDKFMDAGLIERIFQHYVKGIMPQFPAVIVSSDTTAADLRAQKPILFLSILASSCFGMTPAVPLNVQRELQKILKDQLADSLLRNFEKSLELIQALQVTTLWYRPPPYFEQHNFHQNVHLACVMCMDIGLNRRTKSPRLRIGASPFRNDLADPDSVEARRAWLVCYLLSMSITMVHRRPMFLRFDKYLDECLSILQESPNAVASDRIMIQHVKLAHIAEEVAQHFAMDDASGDVSMADAKVQYQLKVMENQLRDCNIDTDNISLRINKHVTNLYIHEIALHFKHNTDDLGGIPSHPTPWTEETFKSAREAELFGASHIAAISDCVSGCHGILDSYLALPCETIFTLPLIFSVRCIFSTVCLMKLWVAVTTPGEIGLVIKKEDLRLEYFFEALLRLFQQMVDKDSNCPHAKFLFISRMLKERFVQLKSPEGAREERSIRQQAIETQEILQRQSTGGAGTQQSPLHLLSEVAMGSSPNASNLPASSTANYDPQLIAPQIARGIIPPAQQQQTPWPPYDPGNMLQSQQAWMGIDTGFDLGGALGGYDLDLDLGGSSEALQYWLDPMWSAGGYGAPGVGFSGAAGN</sequence>
<feature type="compositionally biased region" description="Polar residues" evidence="8">
    <location>
        <begin position="1"/>
        <end position="18"/>
    </location>
</feature>
<dbReference type="CDD" id="cd12148">
    <property type="entry name" value="fungal_TF_MHR"/>
    <property type="match status" value="1"/>
</dbReference>
<feature type="compositionally biased region" description="Basic and acidic residues" evidence="8">
    <location>
        <begin position="100"/>
        <end position="109"/>
    </location>
</feature>
<dbReference type="CDD" id="cd00067">
    <property type="entry name" value="GAL4"/>
    <property type="match status" value="1"/>
</dbReference>
<feature type="compositionally biased region" description="Basic and acidic residues" evidence="8">
    <location>
        <begin position="238"/>
        <end position="253"/>
    </location>
</feature>
<evidence type="ECO:0000256" key="3">
    <source>
        <dbReference type="ARBA" id="ARBA00022833"/>
    </source>
</evidence>
<dbReference type="SUPFAM" id="SSF57701">
    <property type="entry name" value="Zn2/Cys6 DNA-binding domain"/>
    <property type="match status" value="1"/>
</dbReference>
<accession>A0A9P4SDY3</accession>
<keyword evidence="2" id="KW-0479">Metal-binding</keyword>
<dbReference type="Pfam" id="PF00172">
    <property type="entry name" value="Zn_clus"/>
    <property type="match status" value="1"/>
</dbReference>
<dbReference type="PROSITE" id="PS50048">
    <property type="entry name" value="ZN2_CY6_FUNGAL_2"/>
    <property type="match status" value="1"/>
</dbReference>
<dbReference type="PROSITE" id="PS00463">
    <property type="entry name" value="ZN2_CY6_FUNGAL_1"/>
    <property type="match status" value="1"/>
</dbReference>
<evidence type="ECO:0000256" key="4">
    <source>
        <dbReference type="ARBA" id="ARBA00023015"/>
    </source>
</evidence>
<gene>
    <name evidence="10" type="ORF">M501DRAFT_1002083</name>
</gene>
<feature type="compositionally biased region" description="Polar residues" evidence="8">
    <location>
        <begin position="29"/>
        <end position="43"/>
    </location>
</feature>
<feature type="compositionally biased region" description="Low complexity" evidence="8">
    <location>
        <begin position="199"/>
        <end position="213"/>
    </location>
</feature>
<dbReference type="InterPro" id="IPR001138">
    <property type="entry name" value="Zn2Cys6_DnaBD"/>
</dbReference>
<keyword evidence="3" id="KW-0862">Zinc</keyword>
<dbReference type="Gene3D" id="4.10.240.10">
    <property type="entry name" value="Zn(2)-C6 fungal-type DNA-binding domain"/>
    <property type="match status" value="1"/>
</dbReference>
<feature type="region of interest" description="Disordered" evidence="8">
    <location>
        <begin position="169"/>
        <end position="260"/>
    </location>
</feature>
<dbReference type="FunFam" id="4.10.240.10:FF:000003">
    <property type="entry name" value="C6 transcription factor (Leu3)"/>
    <property type="match status" value="1"/>
</dbReference>
<keyword evidence="11" id="KW-1185">Reference proteome</keyword>
<evidence type="ECO:0000256" key="6">
    <source>
        <dbReference type="ARBA" id="ARBA00023163"/>
    </source>
</evidence>
<evidence type="ECO:0000313" key="10">
    <source>
        <dbReference type="EMBL" id="KAF2840991.1"/>
    </source>
</evidence>
<dbReference type="InterPro" id="IPR051089">
    <property type="entry name" value="prtT"/>
</dbReference>
<dbReference type="GO" id="GO:0000976">
    <property type="term" value="F:transcription cis-regulatory region binding"/>
    <property type="evidence" value="ECO:0007669"/>
    <property type="project" value="TreeGrafter"/>
</dbReference>
<feature type="compositionally biased region" description="Polar residues" evidence="8">
    <location>
        <begin position="215"/>
        <end position="231"/>
    </location>
</feature>
<dbReference type="Proteomes" id="UP000799429">
    <property type="component" value="Unassembled WGS sequence"/>
</dbReference>
<dbReference type="PANTHER" id="PTHR31845:SF39">
    <property type="entry name" value="TRANSCRIPTION FACTOR PBCR-RELATED"/>
    <property type="match status" value="1"/>
</dbReference>
<dbReference type="EMBL" id="MU006092">
    <property type="protein sequence ID" value="KAF2840991.1"/>
    <property type="molecule type" value="Genomic_DNA"/>
</dbReference>
<dbReference type="SMART" id="SM00066">
    <property type="entry name" value="GAL4"/>
    <property type="match status" value="1"/>
</dbReference>
<dbReference type="OrthoDB" id="8062037at2759"/>
<keyword evidence="4" id="KW-0805">Transcription regulation</keyword>
<dbReference type="AlphaFoldDB" id="A0A9P4SDY3"/>
<protein>
    <recommendedName>
        <fullName evidence="9">Zn(2)-C6 fungal-type domain-containing protein</fullName>
    </recommendedName>
</protein>
<dbReference type="PANTHER" id="PTHR31845">
    <property type="entry name" value="FINGER DOMAIN PROTEIN, PUTATIVE-RELATED"/>
    <property type="match status" value="1"/>
</dbReference>
<evidence type="ECO:0000256" key="2">
    <source>
        <dbReference type="ARBA" id="ARBA00022723"/>
    </source>
</evidence>
<feature type="region of interest" description="Disordered" evidence="8">
    <location>
        <begin position="1"/>
        <end position="157"/>
    </location>
</feature>
<evidence type="ECO:0000256" key="7">
    <source>
        <dbReference type="ARBA" id="ARBA00023242"/>
    </source>
</evidence>
<feature type="compositionally biased region" description="Polar residues" evidence="8">
    <location>
        <begin position="51"/>
        <end position="64"/>
    </location>
</feature>
<dbReference type="GO" id="GO:0008270">
    <property type="term" value="F:zinc ion binding"/>
    <property type="evidence" value="ECO:0007669"/>
    <property type="project" value="InterPro"/>
</dbReference>
<dbReference type="InterPro" id="IPR007219">
    <property type="entry name" value="XnlR_reg_dom"/>
</dbReference>
<reference evidence="10" key="1">
    <citation type="journal article" date="2020" name="Stud. Mycol.">
        <title>101 Dothideomycetes genomes: a test case for predicting lifestyles and emergence of pathogens.</title>
        <authorList>
            <person name="Haridas S."/>
            <person name="Albert R."/>
            <person name="Binder M."/>
            <person name="Bloem J."/>
            <person name="Labutti K."/>
            <person name="Salamov A."/>
            <person name="Andreopoulos B."/>
            <person name="Baker S."/>
            <person name="Barry K."/>
            <person name="Bills G."/>
            <person name="Bluhm B."/>
            <person name="Cannon C."/>
            <person name="Castanera R."/>
            <person name="Culley D."/>
            <person name="Daum C."/>
            <person name="Ezra D."/>
            <person name="Gonzalez J."/>
            <person name="Henrissat B."/>
            <person name="Kuo A."/>
            <person name="Liang C."/>
            <person name="Lipzen A."/>
            <person name="Lutzoni F."/>
            <person name="Magnuson J."/>
            <person name="Mondo S."/>
            <person name="Nolan M."/>
            <person name="Ohm R."/>
            <person name="Pangilinan J."/>
            <person name="Park H.-J."/>
            <person name="Ramirez L."/>
            <person name="Alfaro M."/>
            <person name="Sun H."/>
            <person name="Tritt A."/>
            <person name="Yoshinaga Y."/>
            <person name="Zwiers L.-H."/>
            <person name="Turgeon B."/>
            <person name="Goodwin S."/>
            <person name="Spatafora J."/>
            <person name="Crous P."/>
            <person name="Grigoriev I."/>
        </authorList>
    </citation>
    <scope>NUCLEOTIDE SEQUENCE</scope>
    <source>
        <strain evidence="10">CBS 101060</strain>
    </source>
</reference>
<dbReference type="InterPro" id="IPR036864">
    <property type="entry name" value="Zn2-C6_fun-type_DNA-bd_sf"/>
</dbReference>
<evidence type="ECO:0000313" key="11">
    <source>
        <dbReference type="Proteomes" id="UP000799429"/>
    </source>
</evidence>
<proteinExistence type="predicted"/>